<keyword evidence="2" id="KW-0808">Transferase</keyword>
<dbReference type="SUPFAM" id="SSF53756">
    <property type="entry name" value="UDP-Glycosyltransferase/glycogen phosphorylase"/>
    <property type="match status" value="1"/>
</dbReference>
<dbReference type="EMBL" id="FWZT01000029">
    <property type="protein sequence ID" value="SMF75264.1"/>
    <property type="molecule type" value="Genomic_DNA"/>
</dbReference>
<keyword evidence="3" id="KW-1185">Reference proteome</keyword>
<protein>
    <submittedName>
        <fullName evidence="2">Glycosyltransferase, GT2 family</fullName>
    </submittedName>
</protein>
<proteinExistence type="predicted"/>
<dbReference type="InterPro" id="IPR029044">
    <property type="entry name" value="Nucleotide-diphossugar_trans"/>
</dbReference>
<dbReference type="Proteomes" id="UP000192907">
    <property type="component" value="Unassembled WGS sequence"/>
</dbReference>
<dbReference type="RefSeq" id="WP_159455668.1">
    <property type="nucleotide sequence ID" value="NZ_FWZT01000029.1"/>
</dbReference>
<accession>A0A1Y6CLW9</accession>
<organism evidence="2 3">
    <name type="scientific">Pseudobacteriovorax antillogorgiicola</name>
    <dbReference type="NCBI Taxonomy" id="1513793"/>
    <lineage>
        <taxon>Bacteria</taxon>
        <taxon>Pseudomonadati</taxon>
        <taxon>Bdellovibrionota</taxon>
        <taxon>Oligoflexia</taxon>
        <taxon>Oligoflexales</taxon>
        <taxon>Pseudobacteriovoracaceae</taxon>
        <taxon>Pseudobacteriovorax</taxon>
    </lineage>
</organism>
<name>A0A1Y6CLW9_9BACT</name>
<reference evidence="3" key="1">
    <citation type="submission" date="2017-04" db="EMBL/GenBank/DDBJ databases">
        <authorList>
            <person name="Varghese N."/>
            <person name="Submissions S."/>
        </authorList>
    </citation>
    <scope>NUCLEOTIDE SEQUENCE [LARGE SCALE GENOMIC DNA]</scope>
    <source>
        <strain evidence="3">RKEM611</strain>
    </source>
</reference>
<dbReference type="PANTHER" id="PTHR43179:SF7">
    <property type="entry name" value="RHAMNOSYLTRANSFERASE WBBL"/>
    <property type="match status" value="1"/>
</dbReference>
<evidence type="ECO:0000259" key="1">
    <source>
        <dbReference type="Pfam" id="PF00535"/>
    </source>
</evidence>
<dbReference type="CDD" id="cd04186">
    <property type="entry name" value="GT_2_like_c"/>
    <property type="match status" value="1"/>
</dbReference>
<dbReference type="PANTHER" id="PTHR43179">
    <property type="entry name" value="RHAMNOSYLTRANSFERASE WBBL"/>
    <property type="match status" value="1"/>
</dbReference>
<dbReference type="Pfam" id="PF13692">
    <property type="entry name" value="Glyco_trans_1_4"/>
    <property type="match status" value="1"/>
</dbReference>
<dbReference type="SUPFAM" id="SSF53448">
    <property type="entry name" value="Nucleotide-diphospho-sugar transferases"/>
    <property type="match status" value="1"/>
</dbReference>
<feature type="domain" description="Glycosyltransferase 2-like" evidence="1">
    <location>
        <begin position="85"/>
        <end position="207"/>
    </location>
</feature>
<dbReference type="Gene3D" id="3.40.50.2000">
    <property type="entry name" value="Glycogen Phosphorylase B"/>
    <property type="match status" value="1"/>
</dbReference>
<dbReference type="AlphaFoldDB" id="A0A1Y6CLW9"/>
<dbReference type="Pfam" id="PF00535">
    <property type="entry name" value="Glycos_transf_2"/>
    <property type="match status" value="1"/>
</dbReference>
<dbReference type="STRING" id="1513793.SAMN06296036_1296"/>
<dbReference type="Gene3D" id="3.90.550.10">
    <property type="entry name" value="Spore Coat Polysaccharide Biosynthesis Protein SpsA, Chain A"/>
    <property type="match status" value="1"/>
</dbReference>
<dbReference type="GO" id="GO:0016740">
    <property type="term" value="F:transferase activity"/>
    <property type="evidence" value="ECO:0007669"/>
    <property type="project" value="UniProtKB-KW"/>
</dbReference>
<sequence>MGLLKKSLTTSRLLIKRDWSGLGLRLAKYGFTRFIPSHITSRPEKVSFTRISKDHFSKQAQKEYSRFLFSDSTLKFPLFETPSLSIVIILYNKAELSFLCLQSLLGCVGEVNAEIIIIDNCSIDSTNEILKRIKNCTVIRNRENIGFLKGCNQAFKHVRAPNILFLNNDTVVYPGTLFAALKTIQSDGKIGAVGGRVVLTDGSLQEAGNVIWRDGTCHAYGRGCHPHSGEFMFERDTDYCSGAFLLTRSSLFSNLGMFDEQFAPAYYEETDYCIELQKQGYKVVYQPRAVITHFEFGSAQLSNFALSMMNRNRVKFLNKHKDFLKSKPLPGVPSFWNRTPTKMKPRLLFIDDSPPVPFLGAGFPRSLQILKQLSNDFFVTIYPTIGNDCGWHEIYSELPRCVEIISSGKMFKLRSFIEDRSNFYQYIWVSRPHNMSYFADHCLSSIRSSSLKVIYDAEAIFTNRELLERKVRGKAEKSVYRSRKYSEFELAKLADFVTAVSKNELKQLSNPNQNSAFVIGHDLVNNFSSNTFENRKHLVFLGSIHGHPTPNSDSIIWFMEKVFPLIKRELPEIKLVLVGYNRLVKNSVFRKYESNLVFAGRVDNLKVELSKYRVMVVPTRFAAGIPQKAYDACSYGLPCVVTPIIEKQMGWSDNINCLTAAIDNPGKFAEDCIRLYNSKHLWDNIRRGISRYIADQHEEGTAIQTKRLVNQLLQNNENL</sequence>
<dbReference type="InterPro" id="IPR001173">
    <property type="entry name" value="Glyco_trans_2-like"/>
</dbReference>
<evidence type="ECO:0000313" key="2">
    <source>
        <dbReference type="EMBL" id="SMF75264.1"/>
    </source>
</evidence>
<gene>
    <name evidence="2" type="ORF">SAMN06296036_1296</name>
</gene>
<evidence type="ECO:0000313" key="3">
    <source>
        <dbReference type="Proteomes" id="UP000192907"/>
    </source>
</evidence>